<keyword evidence="15" id="KW-0648">Protein biosynthesis</keyword>
<dbReference type="CDD" id="cd00009">
    <property type="entry name" value="AAA"/>
    <property type="match status" value="1"/>
</dbReference>
<dbReference type="InterPro" id="IPR050238">
    <property type="entry name" value="DNA_Rep/Repair_Clamp_Loader"/>
</dbReference>
<dbReference type="EMBL" id="UGHS01000004">
    <property type="protein sequence ID" value="STO93604.1"/>
    <property type="molecule type" value="Genomic_DNA"/>
</dbReference>
<evidence type="ECO:0000256" key="12">
    <source>
        <dbReference type="SAM" id="Coils"/>
    </source>
</evidence>
<dbReference type="Pfam" id="PF12170">
    <property type="entry name" value="DNA_pol3_tau_5"/>
    <property type="match status" value="1"/>
</dbReference>
<keyword evidence="12" id="KW-0175">Coiled coil</keyword>
<comment type="similarity">
    <text evidence="1 11">Belongs to the DnaX/STICHEL family.</text>
</comment>
<dbReference type="SMART" id="SM00382">
    <property type="entry name" value="AAA"/>
    <property type="match status" value="1"/>
</dbReference>
<dbReference type="NCBIfam" id="NF005942">
    <property type="entry name" value="PRK07994.1"/>
    <property type="match status" value="1"/>
</dbReference>
<evidence type="ECO:0000256" key="6">
    <source>
        <dbReference type="ARBA" id="ARBA00022741"/>
    </source>
</evidence>
<keyword evidence="15" id="KW-0251">Elongation factor</keyword>
<keyword evidence="8 11" id="KW-0067">ATP-binding</keyword>
<dbReference type="CDD" id="cd18137">
    <property type="entry name" value="HLD_clamp_pol_III_gamma_tau"/>
    <property type="match status" value="1"/>
</dbReference>
<dbReference type="PANTHER" id="PTHR11669:SF0">
    <property type="entry name" value="PROTEIN STICHEL-LIKE 2"/>
    <property type="match status" value="1"/>
</dbReference>
<dbReference type="InterPro" id="IPR008921">
    <property type="entry name" value="DNA_pol3_clamp-load_cplx_C"/>
</dbReference>
<reference evidence="15 16" key="1">
    <citation type="submission" date="2018-06" db="EMBL/GenBank/DDBJ databases">
        <authorList>
            <consortium name="Pathogen Informatics"/>
            <person name="Doyle S."/>
        </authorList>
    </citation>
    <scope>NUCLEOTIDE SEQUENCE [LARGE SCALE GENOMIC DNA]</scope>
    <source>
        <strain evidence="15 16">NCTC13335</strain>
    </source>
</reference>
<feature type="domain" description="AAA+ ATPase" evidence="14">
    <location>
        <begin position="37"/>
        <end position="178"/>
    </location>
</feature>
<evidence type="ECO:0000256" key="5">
    <source>
        <dbReference type="ARBA" id="ARBA00022723"/>
    </source>
</evidence>
<dbReference type="GO" id="GO:0003746">
    <property type="term" value="F:translation elongation factor activity"/>
    <property type="evidence" value="ECO:0007669"/>
    <property type="project" value="UniProtKB-KW"/>
</dbReference>
<dbReference type="FunFam" id="3.40.50.300:FF:000014">
    <property type="entry name" value="DNA polymerase III subunit gamma/tau"/>
    <property type="match status" value="1"/>
</dbReference>
<evidence type="ECO:0000256" key="3">
    <source>
        <dbReference type="ARBA" id="ARBA00022695"/>
    </source>
</evidence>
<dbReference type="FunFam" id="1.10.8.60:FF:000013">
    <property type="entry name" value="DNA polymerase III subunit gamma/tau"/>
    <property type="match status" value="1"/>
</dbReference>
<sequence>MSYQVLARKWRPQTFADVVGQQHVLAALENGLRENRLHHAYLFSGTRGVGKTSIARLFAKGLNCVHGITAEPCGECENCKAIEAGNFIDLIEIDAASRTKVEDTRELLDNVQYKPVVGRYKVYLIDEVHMLSRHSFNALLKTLEEPPEYVKFLLATTDPQKLPVTILSRCMQFHLKALDDKQISAHLHKILTAEQIPFVDAALDKLAKAAQGSVRDSLSLTDQAIAMGNGKIELETVNAMLGLLDENQPLEIIYALHQGNGERLMKTIQTVADKAGDWDELLTETAEKLHQIALLQLLRNASQDENDHLAFLAKHMAPEDVQFFYQVIVSGRQELNAAPNRRIGAEMTLLRALAFHPKFLTAAPKANPQRVQPISTPPDNSAEAIEMRVLSQNIKATYSSQQTQKTARSVPPPQALSATSTSSGNLDLPAFAALQALNHLSAMEQAERQEQKAAEAQALQQSRQQLEAVEVAQQQKSSGLTELPIIKMTPPKKRPQATVSVQAEVPESFSRLQNTMEDNQDMAEEEQEIEQQECLDAETYRWEWSNPELAKFDSGVRPSEIKQAILQGITPELRDKIIAITQVQDPWTDWVERCGISGFSKELALNCFLLSQDENTLNLGLHSDKVHLCQTRNIEALAGALSRFLEKPLQLNVQLDDSDVRTPMDYRQATYRELSDKAREALQQDKKILLLQKEFAAVLDVESIRPV</sequence>
<evidence type="ECO:0000259" key="14">
    <source>
        <dbReference type="SMART" id="SM00382"/>
    </source>
</evidence>
<evidence type="ECO:0000256" key="13">
    <source>
        <dbReference type="SAM" id="MobiDB-lite"/>
    </source>
</evidence>
<keyword evidence="2 11" id="KW-0808">Transferase</keyword>
<dbReference type="PANTHER" id="PTHR11669">
    <property type="entry name" value="REPLICATION FACTOR C / DNA POLYMERASE III GAMMA-TAU SUBUNIT"/>
    <property type="match status" value="1"/>
</dbReference>
<feature type="coiled-coil region" evidence="12">
    <location>
        <begin position="439"/>
        <end position="469"/>
    </location>
</feature>
<dbReference type="EC" id="2.7.7.7" evidence="11"/>
<comment type="subunit">
    <text evidence="11">DNA polymerase III contains a core (composed of alpha, epsilon and theta chains) that associates with a tau subunit. This core dimerizes to form the POLIII' complex. PolIII' associates with the gamma complex (composed of gamma, delta, delta', psi and chi chains) and with the beta chain to form the complete DNA polymerase III complex.</text>
</comment>
<keyword evidence="16" id="KW-1185">Reference proteome</keyword>
<dbReference type="SUPFAM" id="SSF52540">
    <property type="entry name" value="P-loop containing nucleoside triphosphate hydrolases"/>
    <property type="match status" value="1"/>
</dbReference>
<gene>
    <name evidence="11 15" type="primary">dnaX</name>
    <name evidence="15" type="ORF">NCTC13335_01488</name>
</gene>
<comment type="function">
    <text evidence="11">DNA polymerase III is a complex, multichain enzyme responsible for most of the replicative synthesis in bacteria. This DNA polymerase also exhibits 3' to 5' exonuclease activity.</text>
</comment>
<evidence type="ECO:0000256" key="8">
    <source>
        <dbReference type="ARBA" id="ARBA00022840"/>
    </source>
</evidence>
<dbReference type="AlphaFoldDB" id="A0A377IZA9"/>
<dbReference type="GO" id="GO:0009360">
    <property type="term" value="C:DNA polymerase III complex"/>
    <property type="evidence" value="ECO:0007669"/>
    <property type="project" value="InterPro"/>
</dbReference>
<dbReference type="InterPro" id="IPR003593">
    <property type="entry name" value="AAA+_ATPase"/>
</dbReference>
<dbReference type="GO" id="GO:0003887">
    <property type="term" value="F:DNA-directed DNA polymerase activity"/>
    <property type="evidence" value="ECO:0007669"/>
    <property type="project" value="UniProtKB-KW"/>
</dbReference>
<keyword evidence="5" id="KW-0479">Metal-binding</keyword>
<dbReference type="Gene3D" id="3.40.50.300">
    <property type="entry name" value="P-loop containing nucleotide triphosphate hydrolases"/>
    <property type="match status" value="1"/>
</dbReference>
<evidence type="ECO:0000256" key="4">
    <source>
        <dbReference type="ARBA" id="ARBA00022705"/>
    </source>
</evidence>
<keyword evidence="6 11" id="KW-0547">Nucleotide-binding</keyword>
<dbReference type="Gene3D" id="1.20.272.10">
    <property type="match status" value="1"/>
</dbReference>
<evidence type="ECO:0000256" key="9">
    <source>
        <dbReference type="ARBA" id="ARBA00022932"/>
    </source>
</evidence>
<accession>A0A377IZA9</accession>
<organism evidence="15 16">
    <name type="scientific">Haemophilus pittmaniae</name>
    <dbReference type="NCBI Taxonomy" id="249188"/>
    <lineage>
        <taxon>Bacteria</taxon>
        <taxon>Pseudomonadati</taxon>
        <taxon>Pseudomonadota</taxon>
        <taxon>Gammaproteobacteria</taxon>
        <taxon>Pasteurellales</taxon>
        <taxon>Pasteurellaceae</taxon>
        <taxon>Haemophilus</taxon>
    </lineage>
</organism>
<evidence type="ECO:0000256" key="7">
    <source>
        <dbReference type="ARBA" id="ARBA00022833"/>
    </source>
</evidence>
<keyword evidence="9 11" id="KW-0239">DNA-directed DNA polymerase</keyword>
<dbReference type="SUPFAM" id="SSF48019">
    <property type="entry name" value="post-AAA+ oligomerization domain-like"/>
    <property type="match status" value="1"/>
</dbReference>
<dbReference type="InterPro" id="IPR045085">
    <property type="entry name" value="HLD_clamp_pol_III_gamma_tau"/>
</dbReference>
<evidence type="ECO:0000256" key="11">
    <source>
        <dbReference type="RuleBase" id="RU364063"/>
    </source>
</evidence>
<dbReference type="GO" id="GO:0003677">
    <property type="term" value="F:DNA binding"/>
    <property type="evidence" value="ECO:0007669"/>
    <property type="project" value="InterPro"/>
</dbReference>
<evidence type="ECO:0000256" key="10">
    <source>
        <dbReference type="ARBA" id="ARBA00049244"/>
    </source>
</evidence>
<dbReference type="GO" id="GO:0046872">
    <property type="term" value="F:metal ion binding"/>
    <property type="evidence" value="ECO:0007669"/>
    <property type="project" value="UniProtKB-KW"/>
</dbReference>
<dbReference type="OrthoDB" id="9810148at2"/>
<proteinExistence type="inferred from homology"/>
<evidence type="ECO:0000256" key="1">
    <source>
        <dbReference type="ARBA" id="ARBA00006360"/>
    </source>
</evidence>
<dbReference type="GO" id="GO:0005524">
    <property type="term" value="F:ATP binding"/>
    <property type="evidence" value="ECO:0007669"/>
    <property type="project" value="UniProtKB-KW"/>
</dbReference>
<dbReference type="FunFam" id="1.20.272.10:FF:000003">
    <property type="entry name" value="DNA polymerase III subunit gamma/tau"/>
    <property type="match status" value="1"/>
</dbReference>
<dbReference type="Proteomes" id="UP000255264">
    <property type="component" value="Unassembled WGS sequence"/>
</dbReference>
<dbReference type="NCBIfam" id="TIGR02397">
    <property type="entry name" value="dnaX_nterm"/>
    <property type="match status" value="1"/>
</dbReference>
<feature type="region of interest" description="Disordered" evidence="13">
    <location>
        <begin position="398"/>
        <end position="422"/>
    </location>
</feature>
<evidence type="ECO:0000313" key="15">
    <source>
        <dbReference type="EMBL" id="STO93604.1"/>
    </source>
</evidence>
<dbReference type="NCBIfam" id="NF004046">
    <property type="entry name" value="PRK05563.1"/>
    <property type="match status" value="1"/>
</dbReference>
<keyword evidence="7" id="KW-0862">Zinc</keyword>
<dbReference type="InterPro" id="IPR038249">
    <property type="entry name" value="PolIII_tau_V_sf"/>
</dbReference>
<dbReference type="InterPro" id="IPR021029">
    <property type="entry name" value="DNA_pol_III_tau_dom-5"/>
</dbReference>
<dbReference type="InterPro" id="IPR022754">
    <property type="entry name" value="DNA_pol_III_gamma-3"/>
</dbReference>
<dbReference type="Pfam" id="PF12169">
    <property type="entry name" value="DNA_pol3_gamma3"/>
    <property type="match status" value="1"/>
</dbReference>
<dbReference type="Pfam" id="PF22608">
    <property type="entry name" value="DNAX_ATPase_lid"/>
    <property type="match status" value="1"/>
</dbReference>
<protein>
    <recommendedName>
        <fullName evidence="11">DNA polymerase III subunit gamma/tau</fullName>
        <ecNumber evidence="11">2.7.7.7</ecNumber>
    </recommendedName>
</protein>
<dbReference type="Pfam" id="PF13177">
    <property type="entry name" value="DNA_pol3_delta2"/>
    <property type="match status" value="1"/>
</dbReference>
<dbReference type="RefSeq" id="WP_115003280.1">
    <property type="nucleotide sequence ID" value="NZ_UGHS01000004.1"/>
</dbReference>
<evidence type="ECO:0000256" key="2">
    <source>
        <dbReference type="ARBA" id="ARBA00022679"/>
    </source>
</evidence>
<evidence type="ECO:0000313" key="16">
    <source>
        <dbReference type="Proteomes" id="UP000255264"/>
    </source>
</evidence>
<dbReference type="Gene3D" id="3.30.300.150">
    <property type="entry name" value="DNA polymerase III, tau subunit, domain V"/>
    <property type="match status" value="1"/>
</dbReference>
<keyword evidence="4 11" id="KW-0235">DNA replication</keyword>
<dbReference type="Gene3D" id="1.10.8.60">
    <property type="match status" value="1"/>
</dbReference>
<dbReference type="InterPro" id="IPR012763">
    <property type="entry name" value="DNA_pol_III_sug/sutau_N"/>
</dbReference>
<dbReference type="InterPro" id="IPR027417">
    <property type="entry name" value="P-loop_NTPase"/>
</dbReference>
<comment type="catalytic activity">
    <reaction evidence="10 11">
        <text>DNA(n) + a 2'-deoxyribonucleoside 5'-triphosphate = DNA(n+1) + diphosphate</text>
        <dbReference type="Rhea" id="RHEA:22508"/>
        <dbReference type="Rhea" id="RHEA-COMP:17339"/>
        <dbReference type="Rhea" id="RHEA-COMP:17340"/>
        <dbReference type="ChEBI" id="CHEBI:33019"/>
        <dbReference type="ChEBI" id="CHEBI:61560"/>
        <dbReference type="ChEBI" id="CHEBI:173112"/>
        <dbReference type="EC" id="2.7.7.7"/>
    </reaction>
</comment>
<feature type="compositionally biased region" description="Polar residues" evidence="13">
    <location>
        <begin position="398"/>
        <end position="407"/>
    </location>
</feature>
<keyword evidence="3 11" id="KW-0548">Nucleotidyltransferase</keyword>
<name>A0A377IZA9_9PAST</name>
<dbReference type="GO" id="GO:0006261">
    <property type="term" value="P:DNA-templated DNA replication"/>
    <property type="evidence" value="ECO:0007669"/>
    <property type="project" value="TreeGrafter"/>
</dbReference>